<sequence length="200" mass="21094">MLVACLSSNAALAHRSGPVGLAAGLSIPTLGHGQMAVVANHYAEILDLADRQVFTDERFRRFRNYISLQYAACLWGMVPASLTDEESPFNECSHGYLSGAQALLLHMKTMPGMRDQANALAERISLEMLAQNAAMVVCRYSDEPFNTADVVSPHWSEVPFHAPSLLALLAAAGIIGGALAAALAYLSGPRPGDGALAGSA</sequence>
<keyword evidence="3" id="KW-1185">Reference proteome</keyword>
<dbReference type="RefSeq" id="WP_307284274.1">
    <property type="nucleotide sequence ID" value="NZ_JAUSVX010000023.1"/>
</dbReference>
<evidence type="ECO:0008006" key="4">
    <source>
        <dbReference type="Google" id="ProtNLM"/>
    </source>
</evidence>
<keyword evidence="1" id="KW-0472">Membrane</keyword>
<evidence type="ECO:0000256" key="1">
    <source>
        <dbReference type="SAM" id="Phobius"/>
    </source>
</evidence>
<dbReference type="Proteomes" id="UP001242480">
    <property type="component" value="Unassembled WGS sequence"/>
</dbReference>
<organism evidence="2 3">
    <name type="scientific">Labrys wisconsinensis</name>
    <dbReference type="NCBI Taxonomy" id="425677"/>
    <lineage>
        <taxon>Bacteria</taxon>
        <taxon>Pseudomonadati</taxon>
        <taxon>Pseudomonadota</taxon>
        <taxon>Alphaproteobacteria</taxon>
        <taxon>Hyphomicrobiales</taxon>
        <taxon>Xanthobacteraceae</taxon>
        <taxon>Labrys</taxon>
    </lineage>
</organism>
<dbReference type="EMBL" id="JAUSVX010000023">
    <property type="protein sequence ID" value="MDQ0474522.1"/>
    <property type="molecule type" value="Genomic_DNA"/>
</dbReference>
<name>A0ABU0JJR3_9HYPH</name>
<comment type="caution">
    <text evidence="2">The sequence shown here is derived from an EMBL/GenBank/DDBJ whole genome shotgun (WGS) entry which is preliminary data.</text>
</comment>
<proteinExistence type="predicted"/>
<keyword evidence="1" id="KW-1133">Transmembrane helix</keyword>
<evidence type="ECO:0000313" key="2">
    <source>
        <dbReference type="EMBL" id="MDQ0474522.1"/>
    </source>
</evidence>
<accession>A0ABU0JJR3</accession>
<gene>
    <name evidence="2" type="ORF">QO011_007563</name>
</gene>
<protein>
    <recommendedName>
        <fullName evidence="4">Type IV / VI secretion system DotU domain-containing protein</fullName>
    </recommendedName>
</protein>
<evidence type="ECO:0000313" key="3">
    <source>
        <dbReference type="Proteomes" id="UP001242480"/>
    </source>
</evidence>
<keyword evidence="1" id="KW-0812">Transmembrane</keyword>
<feature type="transmembrane region" description="Helical" evidence="1">
    <location>
        <begin position="165"/>
        <end position="186"/>
    </location>
</feature>
<reference evidence="2 3" key="1">
    <citation type="submission" date="2023-07" db="EMBL/GenBank/DDBJ databases">
        <title>Genomic Encyclopedia of Type Strains, Phase IV (KMG-IV): sequencing the most valuable type-strain genomes for metagenomic binning, comparative biology and taxonomic classification.</title>
        <authorList>
            <person name="Goeker M."/>
        </authorList>
    </citation>
    <scope>NUCLEOTIDE SEQUENCE [LARGE SCALE GENOMIC DNA]</scope>
    <source>
        <strain evidence="2 3">DSM 19619</strain>
    </source>
</reference>